<evidence type="ECO:0000256" key="9">
    <source>
        <dbReference type="SAM" id="SignalP"/>
    </source>
</evidence>
<comment type="subcellular location">
    <subcellularLocation>
        <location evidence="1">Membrane</location>
    </subcellularLocation>
</comment>
<dbReference type="GO" id="GO:0009279">
    <property type="term" value="C:cell outer membrane"/>
    <property type="evidence" value="ECO:0007669"/>
    <property type="project" value="UniProtKB-UniRule"/>
</dbReference>
<keyword evidence="7" id="KW-0998">Cell outer membrane</keyword>
<keyword evidence="6" id="KW-0472">Membrane</keyword>
<keyword evidence="12" id="KW-1185">Reference proteome</keyword>
<dbReference type="InterPro" id="IPR000184">
    <property type="entry name" value="Bac_surfAg_D15"/>
</dbReference>
<evidence type="ECO:0000313" key="11">
    <source>
        <dbReference type="EMBL" id="EAP87952.1"/>
    </source>
</evidence>
<dbReference type="Gene3D" id="3.10.20.310">
    <property type="entry name" value="membrane protein fhac"/>
    <property type="match status" value="5"/>
</dbReference>
<feature type="signal peptide" evidence="9">
    <location>
        <begin position="1"/>
        <end position="28"/>
    </location>
</feature>
<evidence type="ECO:0000256" key="6">
    <source>
        <dbReference type="ARBA" id="ARBA00023136"/>
    </source>
</evidence>
<evidence type="ECO:0000259" key="10">
    <source>
        <dbReference type="PROSITE" id="PS51779"/>
    </source>
</evidence>
<keyword evidence="5" id="KW-0677">Repeat</keyword>
<evidence type="ECO:0000256" key="5">
    <source>
        <dbReference type="ARBA" id="ARBA00022737"/>
    </source>
</evidence>
<evidence type="ECO:0000256" key="7">
    <source>
        <dbReference type="ARBA" id="ARBA00023237"/>
    </source>
</evidence>
<dbReference type="AlphaFoldDB" id="A3U6T5"/>
<evidence type="ECO:0000313" key="12">
    <source>
        <dbReference type="Proteomes" id="UP000002297"/>
    </source>
</evidence>
<keyword evidence="2" id="KW-1134">Transmembrane beta strand</keyword>
<dbReference type="PIRSF" id="PIRSF006076">
    <property type="entry name" value="OM_assembly_OMP85"/>
    <property type="match status" value="1"/>
</dbReference>
<keyword evidence="4 9" id="KW-0732">Signal</keyword>
<dbReference type="STRING" id="216432.CA2559_04315"/>
<evidence type="ECO:0000256" key="2">
    <source>
        <dbReference type="ARBA" id="ARBA00022452"/>
    </source>
</evidence>
<dbReference type="HOGENOM" id="CLU_007664_3_0_10"/>
<feature type="domain" description="POTRA" evidence="10">
    <location>
        <begin position="379"/>
        <end position="455"/>
    </location>
</feature>
<dbReference type="NCBIfam" id="TIGR03303">
    <property type="entry name" value="OM_YaeT"/>
    <property type="match status" value="1"/>
</dbReference>
<proteinExistence type="predicted"/>
<organism evidence="11 12">
    <name type="scientific">Croceibacter atlanticus (strain ATCC BAA-628 / JCM 21780 / CIP 108009 / IAM 15332 / KCTC 12090 / HTCC2559)</name>
    <dbReference type="NCBI Taxonomy" id="216432"/>
    <lineage>
        <taxon>Bacteria</taxon>
        <taxon>Pseudomonadati</taxon>
        <taxon>Bacteroidota</taxon>
        <taxon>Flavobacteriia</taxon>
        <taxon>Flavobacteriales</taxon>
        <taxon>Flavobacteriaceae</taxon>
        <taxon>Croceibacter</taxon>
    </lineage>
</organism>
<dbReference type="PANTHER" id="PTHR12815:SF47">
    <property type="entry name" value="TRANSLOCATION AND ASSEMBLY MODULE SUBUNIT TAMA"/>
    <property type="match status" value="1"/>
</dbReference>
<dbReference type="InterPro" id="IPR010827">
    <property type="entry name" value="BamA/TamA_POTRA"/>
</dbReference>
<keyword evidence="3" id="KW-0812">Transmembrane</keyword>
<dbReference type="Pfam" id="PF07244">
    <property type="entry name" value="POTRA"/>
    <property type="match status" value="4"/>
</dbReference>
<dbReference type="PANTHER" id="PTHR12815">
    <property type="entry name" value="SORTING AND ASSEMBLY MACHINERY SAMM50 PROTEIN FAMILY MEMBER"/>
    <property type="match status" value="1"/>
</dbReference>
<feature type="domain" description="POTRA" evidence="10">
    <location>
        <begin position="291"/>
        <end position="376"/>
    </location>
</feature>
<feature type="chain" id="PRO_5002659860" description="Outer membrane protein assembly factor BamA" evidence="9">
    <location>
        <begin position="29"/>
        <end position="860"/>
    </location>
</feature>
<dbReference type="InterPro" id="IPR039910">
    <property type="entry name" value="D15-like"/>
</dbReference>
<dbReference type="Pfam" id="PF01103">
    <property type="entry name" value="Omp85"/>
    <property type="match status" value="1"/>
</dbReference>
<dbReference type="Gene3D" id="2.40.160.50">
    <property type="entry name" value="membrane protein fhac: a member of the omp85/tpsb transporter family"/>
    <property type="match status" value="1"/>
</dbReference>
<dbReference type="Proteomes" id="UP000002297">
    <property type="component" value="Chromosome"/>
</dbReference>
<dbReference type="InterPro" id="IPR034746">
    <property type="entry name" value="POTRA"/>
</dbReference>
<reference evidence="11 12" key="1">
    <citation type="journal article" date="2010" name="J. Bacteriol.">
        <title>The complete genome sequence of Croceibacter atlanticus HTCC2559T.</title>
        <authorList>
            <person name="Oh H.M."/>
            <person name="Kang I."/>
            <person name="Ferriera S."/>
            <person name="Giovannoni S.J."/>
            <person name="Cho J.C."/>
        </authorList>
    </citation>
    <scope>NUCLEOTIDE SEQUENCE [LARGE SCALE GENOMIC DNA]</scope>
    <source>
        <strain evidence="12">ATCC BAA-628 / HTCC2559 / KCTC 12090</strain>
    </source>
</reference>
<protein>
    <recommendedName>
        <fullName evidence="8">Outer membrane protein assembly factor BamA</fullName>
    </recommendedName>
</protein>
<evidence type="ECO:0000256" key="1">
    <source>
        <dbReference type="ARBA" id="ARBA00004370"/>
    </source>
</evidence>
<feature type="domain" description="POTRA" evidence="10">
    <location>
        <begin position="40"/>
        <end position="114"/>
    </location>
</feature>
<accession>A3U6T5</accession>
<sequence>MNNLVKAGMTQKLFTLLFFIGVTFATQAQDKELPPNSTKYTIGEINVTGTTSYNEQTVIAFTNLKTGEQIFIPGTKISKVLNKLWDLGLFSDINIYVTKITGDVVDLEIEIQELPELAETKIRGLKRKKKKEELIKENKLTAGKRVTENLITTTQNRIANSYKEEGYLNAKVKINTVKVEDTLPNSNKVLMVVDVDKGEKVKIDDIQFNGNEALSDAKLSKQLKKTKEKKFWRFWKRSKFIAEEYKSDKASLIKKYKEKGYRDARITNDTIIKKDDNSIVLELDVEEGNRYYFGNISFLGNSVYSDEQLKQIVNVQKGDVYNGTLLEKQVADPTKPDAVDLTNLYQNNGYLFSTINPVETRVYNDTIDFEIRISENKIAYFDHVTVTGNDKTNDNVIYRELRVKPGQKYSKSNVVRTIRELGQLGFFDPEVLEPQFKNVDPNSGTLDMVFPVVEKGSSQIELQGGYGGGGFVGTLGLSFNNFSIRNIFNKEAYKPLPMGDGQQLSVRAQASSFYETYSLSFSEPWLGGKKPVRLSASLSHTVQYFYNAQQRDTDRNRRFLITGGSLGLAKRLRVPDDFFTLSGAISFQHFNLQNYNTGLFTFGDGYSNNLALTVGLSRDNTATNPVFPTSGSQFSVTAKLSPPYSLWNGTDYEALNQQQEDGTLTAAEVDQEKFKWLEYYKIKFNGTWYNRLVGKFVLKTSAEYGFLGAYNSDRGVPPFERFFLGGDGLGGFSLDGRETIALRGYPNQSLVPIDRSSLSQATQNDGATIYNKYSLELRHPITLKPAASIYMLAFAEGGASYDGFRDFNPFQLNRSAGIGLRIFMPAFGLLGIDFGYGFDPIPGTTGSNGWETHFIIGQQF</sequence>
<dbReference type="PROSITE" id="PS51779">
    <property type="entry name" value="POTRA"/>
    <property type="match status" value="3"/>
</dbReference>
<evidence type="ECO:0000256" key="8">
    <source>
        <dbReference type="NCBIfam" id="TIGR03303"/>
    </source>
</evidence>
<gene>
    <name evidence="11" type="ordered locus">CA2559_04315</name>
</gene>
<evidence type="ECO:0000256" key="4">
    <source>
        <dbReference type="ARBA" id="ARBA00022729"/>
    </source>
</evidence>
<dbReference type="EMBL" id="CP002046">
    <property type="protein sequence ID" value="EAP87952.1"/>
    <property type="molecule type" value="Genomic_DNA"/>
</dbReference>
<evidence type="ECO:0000256" key="3">
    <source>
        <dbReference type="ARBA" id="ARBA00022692"/>
    </source>
</evidence>
<dbReference type="eggNOG" id="COG4775">
    <property type="taxonomic scope" value="Bacteria"/>
</dbReference>
<name>A3U6T5_CROAH</name>
<dbReference type="GO" id="GO:0071709">
    <property type="term" value="P:membrane assembly"/>
    <property type="evidence" value="ECO:0007669"/>
    <property type="project" value="InterPro"/>
</dbReference>
<dbReference type="KEGG" id="cat:CA2559_04315"/>
<dbReference type="InterPro" id="IPR023707">
    <property type="entry name" value="OM_assembly_BamA"/>
</dbReference>